<dbReference type="AlphaFoldDB" id="A0A6S6QU67"/>
<dbReference type="Pfam" id="PF04542">
    <property type="entry name" value="Sigma70_r2"/>
    <property type="match status" value="1"/>
</dbReference>
<feature type="domain" description="RNA polymerase sigma factor 70 region 4 type 2" evidence="6">
    <location>
        <begin position="114"/>
        <end position="165"/>
    </location>
</feature>
<dbReference type="GO" id="GO:0003677">
    <property type="term" value="F:DNA binding"/>
    <property type="evidence" value="ECO:0007669"/>
    <property type="project" value="InterPro"/>
</dbReference>
<dbReference type="CDD" id="cd06171">
    <property type="entry name" value="Sigma70_r4"/>
    <property type="match status" value="1"/>
</dbReference>
<evidence type="ECO:0000256" key="3">
    <source>
        <dbReference type="ARBA" id="ARBA00023082"/>
    </source>
</evidence>
<proteinExistence type="inferred from homology"/>
<dbReference type="Gene3D" id="1.10.10.10">
    <property type="entry name" value="Winged helix-like DNA-binding domain superfamily/Winged helix DNA-binding domain"/>
    <property type="match status" value="1"/>
</dbReference>
<evidence type="ECO:0000313" key="8">
    <source>
        <dbReference type="Proteomes" id="UP000515317"/>
    </source>
</evidence>
<dbReference type="GO" id="GO:0000428">
    <property type="term" value="C:DNA-directed RNA polymerase complex"/>
    <property type="evidence" value="ECO:0007669"/>
    <property type="project" value="UniProtKB-KW"/>
</dbReference>
<keyword evidence="7" id="KW-0240">DNA-directed RNA polymerase</keyword>
<evidence type="ECO:0000256" key="1">
    <source>
        <dbReference type="ARBA" id="ARBA00010641"/>
    </source>
</evidence>
<organism evidence="7 8">
    <name type="scientific">Terrihabitans soli</name>
    <dbReference type="NCBI Taxonomy" id="708113"/>
    <lineage>
        <taxon>Bacteria</taxon>
        <taxon>Pseudomonadati</taxon>
        <taxon>Pseudomonadota</taxon>
        <taxon>Alphaproteobacteria</taxon>
        <taxon>Hyphomicrobiales</taxon>
        <taxon>Terrihabitans</taxon>
    </lineage>
</organism>
<dbReference type="InterPro" id="IPR013325">
    <property type="entry name" value="RNA_pol_sigma_r2"/>
</dbReference>
<dbReference type="NCBIfam" id="TIGR02937">
    <property type="entry name" value="sigma70-ECF"/>
    <property type="match status" value="1"/>
</dbReference>
<dbReference type="PANTHER" id="PTHR43133">
    <property type="entry name" value="RNA POLYMERASE ECF-TYPE SIGMA FACTO"/>
    <property type="match status" value="1"/>
</dbReference>
<name>A0A6S6QU67_9HYPH</name>
<evidence type="ECO:0000259" key="5">
    <source>
        <dbReference type="Pfam" id="PF04542"/>
    </source>
</evidence>
<keyword evidence="8" id="KW-1185">Reference proteome</keyword>
<gene>
    <name evidence="7" type="ORF">IZ6_13560</name>
</gene>
<sequence length="172" mass="18866">MPPGVSVMAEPADIAALYLSESARLRRKVARMVGDQATAADLVHDIFLRLWRRAEPLDGNDAAYLTRSARNAAIDHLRAERIRSDFVKGTVPEQHYAGLPSPHAVLEAREGLTQVDTAIRGLPERTRHIFLLNRVHGSSYPDIAAAMGISPSAVEKHMARALSALRRAVEES</sequence>
<dbReference type="InterPro" id="IPR039425">
    <property type="entry name" value="RNA_pol_sigma-70-like"/>
</dbReference>
<dbReference type="InterPro" id="IPR036388">
    <property type="entry name" value="WH-like_DNA-bd_sf"/>
</dbReference>
<dbReference type="PANTHER" id="PTHR43133:SF63">
    <property type="entry name" value="RNA POLYMERASE SIGMA FACTOR FECI-RELATED"/>
    <property type="match status" value="1"/>
</dbReference>
<evidence type="ECO:0000259" key="6">
    <source>
        <dbReference type="Pfam" id="PF08281"/>
    </source>
</evidence>
<dbReference type="SUPFAM" id="SSF88946">
    <property type="entry name" value="Sigma2 domain of RNA polymerase sigma factors"/>
    <property type="match status" value="1"/>
</dbReference>
<keyword evidence="4" id="KW-0804">Transcription</keyword>
<dbReference type="EMBL" id="AP023361">
    <property type="protein sequence ID" value="BCJ90621.1"/>
    <property type="molecule type" value="Genomic_DNA"/>
</dbReference>
<dbReference type="KEGG" id="tso:IZ6_13560"/>
<evidence type="ECO:0000256" key="2">
    <source>
        <dbReference type="ARBA" id="ARBA00023015"/>
    </source>
</evidence>
<reference evidence="7 8" key="1">
    <citation type="submission" date="2020-08" db="EMBL/GenBank/DDBJ databases">
        <title>Genome sequence of Rhizobiales bacterium strain IZ6.</title>
        <authorList>
            <person name="Nakai R."/>
            <person name="Naganuma T."/>
        </authorList>
    </citation>
    <scope>NUCLEOTIDE SEQUENCE [LARGE SCALE GENOMIC DNA]</scope>
    <source>
        <strain evidence="7 8">IZ6</strain>
    </source>
</reference>
<dbReference type="InterPro" id="IPR007627">
    <property type="entry name" value="RNA_pol_sigma70_r2"/>
</dbReference>
<dbReference type="Pfam" id="PF08281">
    <property type="entry name" value="Sigma70_r4_2"/>
    <property type="match status" value="1"/>
</dbReference>
<protein>
    <submittedName>
        <fullName evidence="7">DNA-directed RNA polymerase sigma-70 factor</fullName>
    </submittedName>
</protein>
<dbReference type="Gene3D" id="1.10.1740.10">
    <property type="match status" value="1"/>
</dbReference>
<dbReference type="GO" id="GO:0016987">
    <property type="term" value="F:sigma factor activity"/>
    <property type="evidence" value="ECO:0007669"/>
    <property type="project" value="UniProtKB-KW"/>
</dbReference>
<comment type="similarity">
    <text evidence="1">Belongs to the sigma-70 factor family. ECF subfamily.</text>
</comment>
<keyword evidence="2" id="KW-0805">Transcription regulation</keyword>
<dbReference type="Proteomes" id="UP000515317">
    <property type="component" value="Chromosome"/>
</dbReference>
<evidence type="ECO:0000313" key="7">
    <source>
        <dbReference type="EMBL" id="BCJ90621.1"/>
    </source>
</evidence>
<dbReference type="GO" id="GO:0006352">
    <property type="term" value="P:DNA-templated transcription initiation"/>
    <property type="evidence" value="ECO:0007669"/>
    <property type="project" value="InterPro"/>
</dbReference>
<evidence type="ECO:0000256" key="4">
    <source>
        <dbReference type="ARBA" id="ARBA00023163"/>
    </source>
</evidence>
<dbReference type="SUPFAM" id="SSF88659">
    <property type="entry name" value="Sigma3 and sigma4 domains of RNA polymerase sigma factors"/>
    <property type="match status" value="1"/>
</dbReference>
<accession>A0A6S6QU67</accession>
<feature type="domain" description="RNA polymerase sigma-70 region 2" evidence="5">
    <location>
        <begin position="18"/>
        <end position="81"/>
    </location>
</feature>
<keyword evidence="3" id="KW-0731">Sigma factor</keyword>
<dbReference type="InterPro" id="IPR013249">
    <property type="entry name" value="RNA_pol_sigma70_r4_t2"/>
</dbReference>
<dbReference type="InterPro" id="IPR013324">
    <property type="entry name" value="RNA_pol_sigma_r3/r4-like"/>
</dbReference>
<dbReference type="InterPro" id="IPR014284">
    <property type="entry name" value="RNA_pol_sigma-70_dom"/>
</dbReference>